<dbReference type="EMBL" id="OZ034828">
    <property type="protein sequence ID" value="CAL1684598.1"/>
    <property type="molecule type" value="Genomic_DNA"/>
</dbReference>
<evidence type="ECO:0000256" key="1">
    <source>
        <dbReference type="SAM" id="SignalP"/>
    </source>
</evidence>
<evidence type="ECO:0000313" key="3">
    <source>
        <dbReference type="Proteomes" id="UP001497644"/>
    </source>
</evidence>
<evidence type="ECO:0008006" key="4">
    <source>
        <dbReference type="Google" id="ProtNLM"/>
    </source>
</evidence>
<dbReference type="AlphaFoldDB" id="A0AAV2NZ05"/>
<feature type="chain" id="PRO_5043763489" description="Eclosion hormone" evidence="1">
    <location>
        <begin position="28"/>
        <end position="86"/>
    </location>
</feature>
<sequence length="86" mass="9857">MNLSNRIIVLFAVVFAVFCFTTSTADAERNIGICMRNCAQCKKMFGSFFIGEKCADFCLKYKGKLIPDCEDEFSIRPFLQMPENDY</sequence>
<protein>
    <recommendedName>
        <fullName evidence="4">Eclosion hormone</fullName>
    </recommendedName>
</protein>
<dbReference type="Pfam" id="PF04736">
    <property type="entry name" value="Eclosion"/>
    <property type="match status" value="1"/>
</dbReference>
<dbReference type="GO" id="GO:0008255">
    <property type="term" value="F:ecdysis-triggering hormone activity"/>
    <property type="evidence" value="ECO:0007669"/>
    <property type="project" value="InterPro"/>
</dbReference>
<keyword evidence="3" id="KW-1185">Reference proteome</keyword>
<name>A0AAV2NZ05_9HYME</name>
<accession>A0AAV2NZ05</accession>
<proteinExistence type="predicted"/>
<keyword evidence="1" id="KW-0732">Signal</keyword>
<evidence type="ECO:0000313" key="2">
    <source>
        <dbReference type="EMBL" id="CAL1684598.1"/>
    </source>
</evidence>
<organism evidence="2 3">
    <name type="scientific">Lasius platythorax</name>
    <dbReference type="NCBI Taxonomy" id="488582"/>
    <lineage>
        <taxon>Eukaryota</taxon>
        <taxon>Metazoa</taxon>
        <taxon>Ecdysozoa</taxon>
        <taxon>Arthropoda</taxon>
        <taxon>Hexapoda</taxon>
        <taxon>Insecta</taxon>
        <taxon>Pterygota</taxon>
        <taxon>Neoptera</taxon>
        <taxon>Endopterygota</taxon>
        <taxon>Hymenoptera</taxon>
        <taxon>Apocrita</taxon>
        <taxon>Aculeata</taxon>
        <taxon>Formicoidea</taxon>
        <taxon>Formicidae</taxon>
        <taxon>Formicinae</taxon>
        <taxon>Lasius</taxon>
        <taxon>Lasius</taxon>
    </lineage>
</organism>
<dbReference type="Proteomes" id="UP001497644">
    <property type="component" value="Chromosome 5"/>
</dbReference>
<dbReference type="InterPro" id="IPR006825">
    <property type="entry name" value="Eclosion"/>
</dbReference>
<gene>
    <name evidence="2" type="ORF">LPLAT_LOCUS10190</name>
</gene>
<feature type="signal peptide" evidence="1">
    <location>
        <begin position="1"/>
        <end position="27"/>
    </location>
</feature>
<dbReference type="GO" id="GO:0007218">
    <property type="term" value="P:neuropeptide signaling pathway"/>
    <property type="evidence" value="ECO:0007669"/>
    <property type="project" value="InterPro"/>
</dbReference>
<reference evidence="2" key="1">
    <citation type="submission" date="2024-04" db="EMBL/GenBank/DDBJ databases">
        <authorList>
            <consortium name="Molecular Ecology Group"/>
        </authorList>
    </citation>
    <scope>NUCLEOTIDE SEQUENCE</scope>
</reference>
<dbReference type="GO" id="GO:0018990">
    <property type="term" value="P:ecdysis, chitin-based cuticle"/>
    <property type="evidence" value="ECO:0007669"/>
    <property type="project" value="InterPro"/>
</dbReference>